<evidence type="ECO:0000313" key="3">
    <source>
        <dbReference type="Proteomes" id="UP000449678"/>
    </source>
</evidence>
<dbReference type="Gene3D" id="3.90.226.10">
    <property type="entry name" value="2-enoyl-CoA Hydratase, Chain A, domain 1"/>
    <property type="match status" value="1"/>
</dbReference>
<dbReference type="InterPro" id="IPR029045">
    <property type="entry name" value="ClpP/crotonase-like_dom_sf"/>
</dbReference>
<evidence type="ECO:0000259" key="1">
    <source>
        <dbReference type="Pfam" id="PF03572"/>
    </source>
</evidence>
<dbReference type="Proteomes" id="UP000449678">
    <property type="component" value="Unassembled WGS sequence"/>
</dbReference>
<sequence length="391" mass="42377">MLMSFLFCATALAGPLQEDVAFIRQTIASEHPAIGFSADPQVLDAALTTLAATTGTLSRDAAWRRLSTLNPLFADAHLFVGYADWRGDTVAHLQAGGGLFPLEVEIDAEGKLRISAALGGATSELAGARIIAINGIPAEAATAEVLQRAHGDTPVFRAHLASQRWWLYHWKLYGAMAHYQLELEHAGRRWQVTLSASTQTPGILRANDAPFHFEIRPDGAATLKAGSFDPTLKDRFLALTKTAFEQLRQQRINTLTIDISDNGGGDDDMWLEGLMPYLASKPYRTGSTYTKKDAAGEIQTWRQPQLDKLYNGKVIVVIGPSTYSSAILFANVMQDFGFATLAGAGNAARRTQSGGIRKFTLPNSGLVLWAPRFILDPPAGSTQRATLLAPR</sequence>
<keyword evidence="3" id="KW-1185">Reference proteome</keyword>
<dbReference type="EMBL" id="WWCO01000004">
    <property type="protein sequence ID" value="MYM34208.1"/>
    <property type="molecule type" value="Genomic_DNA"/>
</dbReference>
<organism evidence="2 3">
    <name type="scientific">Duganella lactea</name>
    <dbReference type="NCBI Taxonomy" id="2692173"/>
    <lineage>
        <taxon>Bacteria</taxon>
        <taxon>Pseudomonadati</taxon>
        <taxon>Pseudomonadota</taxon>
        <taxon>Betaproteobacteria</taxon>
        <taxon>Burkholderiales</taxon>
        <taxon>Oxalobacteraceae</taxon>
        <taxon>Telluria group</taxon>
        <taxon>Duganella</taxon>
    </lineage>
</organism>
<reference evidence="2 3" key="1">
    <citation type="submission" date="2019-12" db="EMBL/GenBank/DDBJ databases">
        <title>Novel species isolated from a subtropical stream in China.</title>
        <authorList>
            <person name="Lu H."/>
        </authorList>
    </citation>
    <scope>NUCLEOTIDE SEQUENCE [LARGE SCALE GENOMIC DNA]</scope>
    <source>
        <strain evidence="2 3">FT94W</strain>
    </source>
</reference>
<name>A0ABW9V672_9BURK</name>
<dbReference type="Pfam" id="PF03572">
    <property type="entry name" value="Peptidase_S41"/>
    <property type="match status" value="1"/>
</dbReference>
<dbReference type="InterPro" id="IPR005151">
    <property type="entry name" value="Tail-specific_protease"/>
</dbReference>
<comment type="caution">
    <text evidence="2">The sequence shown here is derived from an EMBL/GenBank/DDBJ whole genome shotgun (WGS) entry which is preliminary data.</text>
</comment>
<gene>
    <name evidence="2" type="ORF">GTP38_07630</name>
</gene>
<accession>A0ABW9V672</accession>
<dbReference type="SUPFAM" id="SSF52096">
    <property type="entry name" value="ClpP/crotonase"/>
    <property type="match status" value="1"/>
</dbReference>
<protein>
    <recommendedName>
        <fullName evidence="1">Tail specific protease domain-containing protein</fullName>
    </recommendedName>
</protein>
<proteinExistence type="predicted"/>
<feature type="domain" description="Tail specific protease" evidence="1">
    <location>
        <begin position="241"/>
        <end position="344"/>
    </location>
</feature>
<evidence type="ECO:0000313" key="2">
    <source>
        <dbReference type="EMBL" id="MYM34208.1"/>
    </source>
</evidence>